<protein>
    <submittedName>
        <fullName evidence="2">Uncharacterized protein</fullName>
    </submittedName>
</protein>
<evidence type="ECO:0000256" key="1">
    <source>
        <dbReference type="SAM" id="MobiDB-lite"/>
    </source>
</evidence>
<gene>
    <name evidence="2" type="ORF">TSPGSL018_24250</name>
</gene>
<evidence type="ECO:0000313" key="2">
    <source>
        <dbReference type="EMBL" id="JAC62109.1"/>
    </source>
</evidence>
<feature type="compositionally biased region" description="Basic and acidic residues" evidence="1">
    <location>
        <begin position="169"/>
        <end position="182"/>
    </location>
</feature>
<feature type="region of interest" description="Disordered" evidence="1">
    <location>
        <begin position="138"/>
        <end position="204"/>
    </location>
</feature>
<accession>A0A061QUM5</accession>
<proteinExistence type="predicted"/>
<organism evidence="2">
    <name type="scientific">Tetraselmis sp. GSL018</name>
    <dbReference type="NCBI Taxonomy" id="582737"/>
    <lineage>
        <taxon>Eukaryota</taxon>
        <taxon>Viridiplantae</taxon>
        <taxon>Chlorophyta</taxon>
        <taxon>core chlorophytes</taxon>
        <taxon>Chlorodendrophyceae</taxon>
        <taxon>Chlorodendrales</taxon>
        <taxon>Chlorodendraceae</taxon>
        <taxon>Tetraselmis</taxon>
    </lineage>
</organism>
<name>A0A061QUM5_9CHLO</name>
<sequence length="204" mass="21646">MQSNAARESPKLFGKILKLATGWAEGRALAAAQVEPMLNNPNSYRAGQQVLEALLDNLEASAEDERPAVRPLLLMSVKQHLSSTYLRTVQSLCAMREEYLDDAVRHFVTTEICDKGKGNSVAILSAEPQVGLRAARALPASEGSPQAPPQGDAPGHLDRAPLRLTDGAVADRPEAAEAEHGDLAWGGSGEHQHHQAGGHHAGCG</sequence>
<dbReference type="EMBL" id="GBEZ01024929">
    <property type="protein sequence ID" value="JAC62109.1"/>
    <property type="molecule type" value="Transcribed_RNA"/>
</dbReference>
<reference evidence="2" key="1">
    <citation type="submission" date="2014-05" db="EMBL/GenBank/DDBJ databases">
        <title>The transcriptome of the halophilic microalga Tetraselmis sp. GSL018 isolated from the Great Salt Lake, Utah.</title>
        <authorList>
            <person name="Jinkerson R.E."/>
            <person name="D'Adamo S."/>
            <person name="Posewitz M.C."/>
        </authorList>
    </citation>
    <scope>NUCLEOTIDE SEQUENCE</scope>
    <source>
        <strain evidence="2">GSL018</strain>
    </source>
</reference>
<dbReference type="AlphaFoldDB" id="A0A061QUM5"/>